<protein>
    <submittedName>
        <fullName evidence="8">Putative Co/Zn/Cd cation transporter (Cation efflux family)</fullName>
    </submittedName>
</protein>
<evidence type="ECO:0000313" key="9">
    <source>
        <dbReference type="Proteomes" id="UP000318331"/>
    </source>
</evidence>
<evidence type="ECO:0000256" key="5">
    <source>
        <dbReference type="ARBA" id="ARBA00023136"/>
    </source>
</evidence>
<dbReference type="InterPro" id="IPR027469">
    <property type="entry name" value="Cation_efflux_TMD_sf"/>
</dbReference>
<evidence type="ECO:0000256" key="3">
    <source>
        <dbReference type="ARBA" id="ARBA00022692"/>
    </source>
</evidence>
<dbReference type="InterPro" id="IPR058533">
    <property type="entry name" value="Cation_efflux_TM"/>
</dbReference>
<dbReference type="GO" id="GO:0015086">
    <property type="term" value="F:cadmium ion transmembrane transporter activity"/>
    <property type="evidence" value="ECO:0007669"/>
    <property type="project" value="TreeGrafter"/>
</dbReference>
<evidence type="ECO:0000256" key="6">
    <source>
        <dbReference type="SAM" id="Phobius"/>
    </source>
</evidence>
<keyword evidence="2" id="KW-0813">Transport</keyword>
<feature type="transmembrane region" description="Helical" evidence="6">
    <location>
        <begin position="48"/>
        <end position="70"/>
    </location>
</feature>
<gene>
    <name evidence="8" type="ORF">FB466_0072</name>
</gene>
<dbReference type="PANTHER" id="PTHR43840:SF15">
    <property type="entry name" value="MITOCHONDRIAL METAL TRANSPORTER 1-RELATED"/>
    <property type="match status" value="1"/>
</dbReference>
<comment type="subcellular location">
    <subcellularLocation>
        <location evidence="1">Membrane</location>
        <topology evidence="1">Multi-pass membrane protein</topology>
    </subcellularLocation>
</comment>
<dbReference type="Gene3D" id="1.20.1510.10">
    <property type="entry name" value="Cation efflux protein transmembrane domain"/>
    <property type="match status" value="1"/>
</dbReference>
<dbReference type="Proteomes" id="UP000318331">
    <property type="component" value="Unassembled WGS sequence"/>
</dbReference>
<feature type="domain" description="Cation efflux protein transmembrane" evidence="7">
    <location>
        <begin position="26"/>
        <end position="222"/>
    </location>
</feature>
<dbReference type="GO" id="GO:0006882">
    <property type="term" value="P:intracellular zinc ion homeostasis"/>
    <property type="evidence" value="ECO:0007669"/>
    <property type="project" value="TreeGrafter"/>
</dbReference>
<evidence type="ECO:0000256" key="2">
    <source>
        <dbReference type="ARBA" id="ARBA00022448"/>
    </source>
</evidence>
<evidence type="ECO:0000313" key="8">
    <source>
        <dbReference type="EMBL" id="TQM65281.1"/>
    </source>
</evidence>
<keyword evidence="4 6" id="KW-1133">Transmembrane helix</keyword>
<evidence type="ECO:0000256" key="1">
    <source>
        <dbReference type="ARBA" id="ARBA00004141"/>
    </source>
</evidence>
<evidence type="ECO:0000256" key="4">
    <source>
        <dbReference type="ARBA" id="ARBA00022989"/>
    </source>
</evidence>
<feature type="transmembrane region" description="Helical" evidence="6">
    <location>
        <begin position="194"/>
        <end position="214"/>
    </location>
</feature>
<keyword evidence="5 6" id="KW-0472">Membrane</keyword>
<proteinExistence type="predicted"/>
<dbReference type="GO" id="GO:0015093">
    <property type="term" value="F:ferrous iron transmembrane transporter activity"/>
    <property type="evidence" value="ECO:0007669"/>
    <property type="project" value="TreeGrafter"/>
</dbReference>
<sequence length="311" mass="32701">MLAQSSPAPAATPSGPATERRALVESMAIALGVAVIAVAWGLLSGARIVLFDGVYVLLGIVLSWSSLLVSRTVQAGATTRFPFGRESLTPFAIAGQGLALLGTLIYAATDAVILIRDGGSDVAPAAVAGYGLLTALVGIVAAWRLPRVAPGSELIVAEAAQWRAGAALSVVMVLGAGAALLLDRTDLRSVVQYVDPVLVLMACALLAPMPIRLLRSGFNELLEAAPPAKIQESVGAIIEAVRAENNLDSPIVRMHKVGRRLYLEVDFVVQPGRWDVADEDHIRHAIINRVAPLGFDLWANVELTTDPTLTQ</sequence>
<dbReference type="GO" id="GO:0005886">
    <property type="term" value="C:plasma membrane"/>
    <property type="evidence" value="ECO:0007669"/>
    <property type="project" value="TreeGrafter"/>
</dbReference>
<dbReference type="AlphaFoldDB" id="A0A543I407"/>
<name>A0A543I407_9MICO</name>
<organism evidence="8 9">
    <name type="scientific">Klugiella xanthotipulae</name>
    <dbReference type="NCBI Taxonomy" id="244735"/>
    <lineage>
        <taxon>Bacteria</taxon>
        <taxon>Bacillati</taxon>
        <taxon>Actinomycetota</taxon>
        <taxon>Actinomycetes</taxon>
        <taxon>Micrococcales</taxon>
        <taxon>Microbacteriaceae</taxon>
        <taxon>Klugiella</taxon>
    </lineage>
</organism>
<dbReference type="EMBL" id="VFPN01000001">
    <property type="protein sequence ID" value="TQM65281.1"/>
    <property type="molecule type" value="Genomic_DNA"/>
</dbReference>
<dbReference type="SUPFAM" id="SSF161111">
    <property type="entry name" value="Cation efflux protein transmembrane domain-like"/>
    <property type="match status" value="1"/>
</dbReference>
<dbReference type="InterPro" id="IPR050291">
    <property type="entry name" value="CDF_Transporter"/>
</dbReference>
<dbReference type="PANTHER" id="PTHR43840">
    <property type="entry name" value="MITOCHONDRIAL METAL TRANSPORTER 1-RELATED"/>
    <property type="match status" value="1"/>
</dbReference>
<comment type="caution">
    <text evidence="8">The sequence shown here is derived from an EMBL/GenBank/DDBJ whole genome shotgun (WGS) entry which is preliminary data.</text>
</comment>
<feature type="transmembrane region" description="Helical" evidence="6">
    <location>
        <begin position="164"/>
        <end position="182"/>
    </location>
</feature>
<dbReference type="RefSeq" id="WP_246054538.1">
    <property type="nucleotide sequence ID" value="NZ_BAAAYS010000018.1"/>
</dbReference>
<dbReference type="GO" id="GO:0015341">
    <property type="term" value="F:zinc efflux antiporter activity"/>
    <property type="evidence" value="ECO:0007669"/>
    <property type="project" value="TreeGrafter"/>
</dbReference>
<keyword evidence="9" id="KW-1185">Reference proteome</keyword>
<feature type="transmembrane region" description="Helical" evidence="6">
    <location>
        <begin position="22"/>
        <end position="42"/>
    </location>
</feature>
<feature type="transmembrane region" description="Helical" evidence="6">
    <location>
        <begin position="91"/>
        <end position="116"/>
    </location>
</feature>
<dbReference type="Pfam" id="PF01545">
    <property type="entry name" value="Cation_efflux"/>
    <property type="match status" value="1"/>
</dbReference>
<accession>A0A543I407</accession>
<keyword evidence="3 6" id="KW-0812">Transmembrane</keyword>
<feature type="transmembrane region" description="Helical" evidence="6">
    <location>
        <begin position="122"/>
        <end position="143"/>
    </location>
</feature>
<reference evidence="8 9" key="1">
    <citation type="submission" date="2019-06" db="EMBL/GenBank/DDBJ databases">
        <title>Sequencing the genomes of 1000 actinobacteria strains.</title>
        <authorList>
            <person name="Klenk H.-P."/>
        </authorList>
    </citation>
    <scope>NUCLEOTIDE SEQUENCE [LARGE SCALE GENOMIC DNA]</scope>
    <source>
        <strain evidence="8 9">DSM 18031</strain>
    </source>
</reference>
<evidence type="ECO:0000259" key="7">
    <source>
        <dbReference type="Pfam" id="PF01545"/>
    </source>
</evidence>